<evidence type="ECO:0000256" key="1">
    <source>
        <dbReference type="ARBA" id="ARBA00001962"/>
    </source>
</evidence>
<reference evidence="10 11" key="1">
    <citation type="submission" date="2019-08" db="EMBL/GenBank/DDBJ databases">
        <title>Whole genome sequencing of chitin degrading bacteria Chitinophaga pinensis YS16.</title>
        <authorList>
            <person name="Singh R.P."/>
            <person name="Manchanda G."/>
            <person name="Maurya I.K."/>
            <person name="Joshi N.K."/>
            <person name="Srivastava A.K."/>
        </authorList>
    </citation>
    <scope>NUCLEOTIDE SEQUENCE [LARGE SCALE GENOMIC DNA]</scope>
    <source>
        <strain evidence="10 11">YS-16</strain>
    </source>
</reference>
<dbReference type="GO" id="GO:0004411">
    <property type="term" value="F:homogentisate 1,2-dioxygenase activity"/>
    <property type="evidence" value="ECO:0007669"/>
    <property type="project" value="InterPro"/>
</dbReference>
<dbReference type="InterPro" id="IPR005708">
    <property type="entry name" value="Homogentis_dOase"/>
</dbReference>
<sequence length="385" mass="44369">MPHYHKLGNIPHKRHTQFRKPDGTLYSEQLFSTEGFSSNSTLLYHCHPPTEITKVDEPYSVAPRVAEEKMLKHRSFQGFNIKPEEDYLKSRKPVLVNSDCHISLAAPRQSMTDYFYKNADADELIFVHEGSGVLHTQYGQLPFGYGDYLQVPRGTIYQIKFTGTDNRLFIVESFSPIRYPKRYLSQYGQLLEHAPYCERDIRQPQNLETIDEAGDFLIRIKKKGIMYPIHYAHHPFDVVGWDGCEYPFAFSIHDFEPITGRVHQPPPVHQTFEGHNFVVCSFCPRLFDYHPQAIPAPYNHSNIDSDEVLYYVDGDFMSRKHVTRGMITLHPGGIPHGPHPGAVEKSIGAKETKELAVMVDTFHPLQITQEALEIEDERYTMSWAE</sequence>
<feature type="binding site" evidence="8">
    <location>
        <position position="336"/>
    </location>
    <ligand>
        <name>homogentisate</name>
        <dbReference type="ChEBI" id="CHEBI:16169"/>
    </ligand>
</feature>
<dbReference type="Pfam" id="PF20510">
    <property type="entry name" value="HgmA_N"/>
    <property type="match status" value="1"/>
</dbReference>
<dbReference type="GO" id="GO:0006559">
    <property type="term" value="P:L-phenylalanine catabolic process"/>
    <property type="evidence" value="ECO:0007669"/>
    <property type="project" value="InterPro"/>
</dbReference>
<evidence type="ECO:0000256" key="5">
    <source>
        <dbReference type="ARBA" id="ARBA00023002"/>
    </source>
</evidence>
<comment type="caution">
    <text evidence="10">The sequence shown here is derived from an EMBL/GenBank/DDBJ whole genome shotgun (WGS) entry which is preliminary data.</text>
</comment>
<proteinExistence type="inferred from homology"/>
<dbReference type="PANTHER" id="PTHR11056">
    <property type="entry name" value="HOMOGENTISATE 1,2-DIOXYGENASE"/>
    <property type="match status" value="1"/>
</dbReference>
<dbReference type="AlphaFoldDB" id="A0A5C6LQ79"/>
<name>A0A5C6LQ79_9BACT</name>
<dbReference type="EMBL" id="VOHS01000015">
    <property type="protein sequence ID" value="TWV99470.1"/>
    <property type="molecule type" value="Genomic_DNA"/>
</dbReference>
<feature type="domain" description="Homogentisate 1,2-dioxygenase N-terminal" evidence="9">
    <location>
        <begin position="102"/>
        <end position="250"/>
    </location>
</feature>
<dbReference type="Proteomes" id="UP000318815">
    <property type="component" value="Unassembled WGS sequence"/>
</dbReference>
<evidence type="ECO:0000256" key="2">
    <source>
        <dbReference type="ARBA" id="ARBA00007757"/>
    </source>
</evidence>
<protein>
    <submittedName>
        <fullName evidence="10">Homogentisate 1,2-dioxygenase</fullName>
    </submittedName>
</protein>
<dbReference type="InterPro" id="IPR014710">
    <property type="entry name" value="RmlC-like_jellyroll"/>
</dbReference>
<dbReference type="InterPro" id="IPR011051">
    <property type="entry name" value="RmlC_Cupin_sf"/>
</dbReference>
<dbReference type="Gene3D" id="2.60.120.10">
    <property type="entry name" value="Jelly Rolls"/>
    <property type="match status" value="1"/>
</dbReference>
<feature type="binding site" evidence="8">
    <location>
        <position position="336"/>
    </location>
    <ligand>
        <name>Fe cation</name>
        <dbReference type="ChEBI" id="CHEBI:24875"/>
    </ligand>
</feature>
<dbReference type="PANTHER" id="PTHR11056:SF0">
    <property type="entry name" value="HOMOGENTISATE 1,2-DIOXYGENASE"/>
    <property type="match status" value="1"/>
</dbReference>
<keyword evidence="4 10" id="KW-0223">Dioxygenase</keyword>
<dbReference type="InterPro" id="IPR046452">
    <property type="entry name" value="HgmA_N"/>
</dbReference>
<organism evidence="10 11">
    <name type="scientific">Chitinophaga pinensis</name>
    <dbReference type="NCBI Taxonomy" id="79329"/>
    <lineage>
        <taxon>Bacteria</taxon>
        <taxon>Pseudomonadati</taxon>
        <taxon>Bacteroidota</taxon>
        <taxon>Chitinophagia</taxon>
        <taxon>Chitinophagales</taxon>
        <taxon>Chitinophagaceae</taxon>
        <taxon>Chitinophaga</taxon>
    </lineage>
</organism>
<accession>A0A5C6LQ79</accession>
<feature type="active site" description="Proton acceptor" evidence="7">
    <location>
        <position position="263"/>
    </location>
</feature>
<comment type="similarity">
    <text evidence="2">Belongs to the homogentisate dioxygenase family.</text>
</comment>
<evidence type="ECO:0000313" key="11">
    <source>
        <dbReference type="Proteomes" id="UP000318815"/>
    </source>
</evidence>
<dbReference type="GO" id="GO:0006570">
    <property type="term" value="P:tyrosine metabolic process"/>
    <property type="evidence" value="ECO:0007669"/>
    <property type="project" value="InterPro"/>
</dbReference>
<dbReference type="SUPFAM" id="SSF51182">
    <property type="entry name" value="RmlC-like cupins"/>
    <property type="match status" value="1"/>
</dbReference>
<dbReference type="RefSeq" id="WP_146306038.1">
    <property type="nucleotide sequence ID" value="NZ_VOHS01000015.1"/>
</dbReference>
<feature type="binding site" evidence="8">
    <location>
        <position position="300"/>
    </location>
    <ligand>
        <name>Fe cation</name>
        <dbReference type="ChEBI" id="CHEBI:24875"/>
    </ligand>
</feature>
<evidence type="ECO:0000256" key="3">
    <source>
        <dbReference type="ARBA" id="ARBA00022723"/>
    </source>
</evidence>
<dbReference type="OrthoDB" id="9768662at2"/>
<evidence type="ECO:0000256" key="8">
    <source>
        <dbReference type="PIRSR" id="PIRSR605708-2"/>
    </source>
</evidence>
<feature type="binding site" evidence="8">
    <location>
        <position position="306"/>
    </location>
    <ligand>
        <name>Fe cation</name>
        <dbReference type="ChEBI" id="CHEBI:24875"/>
    </ligand>
</feature>
<keyword evidence="5" id="KW-0560">Oxidoreductase</keyword>
<keyword evidence="3 8" id="KW-0479">Metal-binding</keyword>
<keyword evidence="11" id="KW-1185">Reference proteome</keyword>
<gene>
    <name evidence="10" type="ORF">FEF09_15890</name>
</gene>
<comment type="cofactor">
    <cofactor evidence="1 8">
        <name>Fe cation</name>
        <dbReference type="ChEBI" id="CHEBI:24875"/>
    </cofactor>
</comment>
<evidence type="ECO:0000313" key="10">
    <source>
        <dbReference type="EMBL" id="TWV99470.1"/>
    </source>
</evidence>
<dbReference type="GO" id="GO:0046872">
    <property type="term" value="F:metal ion binding"/>
    <property type="evidence" value="ECO:0007669"/>
    <property type="project" value="UniProtKB-KW"/>
</dbReference>
<evidence type="ECO:0000259" key="9">
    <source>
        <dbReference type="Pfam" id="PF20510"/>
    </source>
</evidence>
<dbReference type="GO" id="GO:0005737">
    <property type="term" value="C:cytoplasm"/>
    <property type="evidence" value="ECO:0007669"/>
    <property type="project" value="TreeGrafter"/>
</dbReference>
<evidence type="ECO:0000256" key="7">
    <source>
        <dbReference type="PIRSR" id="PIRSR605708-1"/>
    </source>
</evidence>
<keyword evidence="6 8" id="KW-0408">Iron</keyword>
<evidence type="ECO:0000256" key="4">
    <source>
        <dbReference type="ARBA" id="ARBA00022964"/>
    </source>
</evidence>
<evidence type="ECO:0000256" key="6">
    <source>
        <dbReference type="ARBA" id="ARBA00023004"/>
    </source>
</evidence>